<feature type="compositionally biased region" description="Basic and acidic residues" evidence="1">
    <location>
        <begin position="163"/>
        <end position="172"/>
    </location>
</feature>
<dbReference type="OrthoDB" id="1751104at2759"/>
<keyword evidence="3" id="KW-1185">Reference proteome</keyword>
<feature type="region of interest" description="Disordered" evidence="1">
    <location>
        <begin position="39"/>
        <end position="60"/>
    </location>
</feature>
<gene>
    <name evidence="2" type="ORF">CR513_21229</name>
</gene>
<dbReference type="AlphaFoldDB" id="A0A371H031"/>
<proteinExistence type="predicted"/>
<accession>A0A371H031</accession>
<sequence length="172" mass="19299">MDKRLVIVSPRLSQFDSVVSKFVLSRDRVGFVSVETKPDQSLPRASNTHHFDNRGSTTSRGMHEIADNRRFEGYIDGCGIFGTTVSTKYHADSAKQHAVSTKYHADQQNNMQFQQNVISTMQELIAHIGQLATTINQLQFEDSGQVPSQAIPNPQENISDITMRSDMELSQQ</sequence>
<evidence type="ECO:0000313" key="3">
    <source>
        <dbReference type="Proteomes" id="UP000257109"/>
    </source>
</evidence>
<dbReference type="EMBL" id="QJKJ01003957">
    <property type="protein sequence ID" value="RDX96145.1"/>
    <property type="molecule type" value="Genomic_DNA"/>
</dbReference>
<dbReference type="Proteomes" id="UP000257109">
    <property type="component" value="Unassembled WGS sequence"/>
</dbReference>
<evidence type="ECO:0000313" key="2">
    <source>
        <dbReference type="EMBL" id="RDX96145.1"/>
    </source>
</evidence>
<feature type="region of interest" description="Disordered" evidence="1">
    <location>
        <begin position="145"/>
        <end position="172"/>
    </location>
</feature>
<reference evidence="2" key="1">
    <citation type="submission" date="2018-05" db="EMBL/GenBank/DDBJ databases">
        <title>Draft genome of Mucuna pruriens seed.</title>
        <authorList>
            <person name="Nnadi N.E."/>
            <person name="Vos R."/>
            <person name="Hasami M.H."/>
            <person name="Devisetty U.K."/>
            <person name="Aguiy J.C."/>
        </authorList>
    </citation>
    <scope>NUCLEOTIDE SEQUENCE [LARGE SCALE GENOMIC DNA]</scope>
    <source>
        <strain evidence="2">JCA_2017</strain>
    </source>
</reference>
<protein>
    <submittedName>
        <fullName evidence="2">Uncharacterized protein</fullName>
    </submittedName>
</protein>
<organism evidence="2 3">
    <name type="scientific">Mucuna pruriens</name>
    <name type="common">Velvet bean</name>
    <name type="synonym">Dolichos pruriens</name>
    <dbReference type="NCBI Taxonomy" id="157652"/>
    <lineage>
        <taxon>Eukaryota</taxon>
        <taxon>Viridiplantae</taxon>
        <taxon>Streptophyta</taxon>
        <taxon>Embryophyta</taxon>
        <taxon>Tracheophyta</taxon>
        <taxon>Spermatophyta</taxon>
        <taxon>Magnoliopsida</taxon>
        <taxon>eudicotyledons</taxon>
        <taxon>Gunneridae</taxon>
        <taxon>Pentapetalae</taxon>
        <taxon>rosids</taxon>
        <taxon>fabids</taxon>
        <taxon>Fabales</taxon>
        <taxon>Fabaceae</taxon>
        <taxon>Papilionoideae</taxon>
        <taxon>50 kb inversion clade</taxon>
        <taxon>NPAAA clade</taxon>
        <taxon>indigoferoid/millettioid clade</taxon>
        <taxon>Phaseoleae</taxon>
        <taxon>Mucuna</taxon>
    </lineage>
</organism>
<feature type="non-terminal residue" evidence="2">
    <location>
        <position position="1"/>
    </location>
</feature>
<feature type="compositionally biased region" description="Polar residues" evidence="1">
    <location>
        <begin position="145"/>
        <end position="162"/>
    </location>
</feature>
<evidence type="ECO:0000256" key="1">
    <source>
        <dbReference type="SAM" id="MobiDB-lite"/>
    </source>
</evidence>
<comment type="caution">
    <text evidence="2">The sequence shown here is derived from an EMBL/GenBank/DDBJ whole genome shotgun (WGS) entry which is preliminary data.</text>
</comment>
<feature type="compositionally biased region" description="Polar residues" evidence="1">
    <location>
        <begin position="43"/>
        <end position="60"/>
    </location>
</feature>
<name>A0A371H031_MUCPR</name>